<keyword evidence="1 5" id="KW-0808">Transferase</keyword>
<dbReference type="GO" id="GO:0043527">
    <property type="term" value="C:tRNA methyltransferase complex"/>
    <property type="evidence" value="ECO:0007669"/>
    <property type="project" value="UniProtKB-ARBA"/>
</dbReference>
<reference evidence="5" key="1">
    <citation type="submission" date="2022-07" db="EMBL/GenBank/DDBJ databases">
        <title>Evaluation of T. orientalis genome assembly methods using nanopore sequencing and analysis of variation between genomes.</title>
        <authorList>
            <person name="Yam J."/>
            <person name="Micallef M.L."/>
            <person name="Liu M."/>
            <person name="Djordjevic S.P."/>
            <person name="Bogema D.R."/>
            <person name="Jenkins C."/>
        </authorList>
    </citation>
    <scope>NUCLEOTIDE SEQUENCE</scope>
    <source>
        <strain evidence="5">Goon Nure</strain>
    </source>
</reference>
<feature type="domain" description="Ribosomal RNA large subunit methyltransferase K/L-like methyltransferase" evidence="3">
    <location>
        <begin position="259"/>
        <end position="363"/>
    </location>
</feature>
<dbReference type="Gene3D" id="3.40.50.150">
    <property type="entry name" value="Vaccinia Virus protein VP39"/>
    <property type="match status" value="1"/>
</dbReference>
<evidence type="ECO:0000256" key="1">
    <source>
        <dbReference type="ARBA" id="ARBA00022603"/>
    </source>
</evidence>
<protein>
    <submittedName>
        <fullName evidence="5">Methylase</fullName>
    </submittedName>
</protein>
<dbReference type="GO" id="GO:0003723">
    <property type="term" value="F:RNA binding"/>
    <property type="evidence" value="ECO:0007669"/>
    <property type="project" value="InterPro"/>
</dbReference>
<dbReference type="PANTHER" id="PTHR47313">
    <property type="entry name" value="RIBOSOMAL RNA LARGE SUBUNIT METHYLTRANSFERASE K/L"/>
    <property type="match status" value="1"/>
</dbReference>
<dbReference type="Pfam" id="PF01170">
    <property type="entry name" value="UPF0020"/>
    <property type="match status" value="1"/>
</dbReference>
<feature type="domain" description="THUMP" evidence="4">
    <location>
        <begin position="83"/>
        <end position="168"/>
    </location>
</feature>
<dbReference type="InterPro" id="IPR029063">
    <property type="entry name" value="SAM-dependent_MTases_sf"/>
</dbReference>
<dbReference type="Pfam" id="PF02926">
    <property type="entry name" value="THUMP"/>
    <property type="match status" value="1"/>
</dbReference>
<dbReference type="InterPro" id="IPR004114">
    <property type="entry name" value="THUMP_dom"/>
</dbReference>
<dbReference type="EMBL" id="CP056072">
    <property type="protein sequence ID" value="UKK02955.2"/>
    <property type="molecule type" value="Genomic_DNA"/>
</dbReference>
<feature type="region of interest" description="Disordered" evidence="2">
    <location>
        <begin position="419"/>
        <end position="438"/>
    </location>
</feature>
<evidence type="ECO:0000313" key="6">
    <source>
        <dbReference type="Proteomes" id="UP000244811"/>
    </source>
</evidence>
<dbReference type="Gene3D" id="3.30.2130.30">
    <property type="match status" value="2"/>
</dbReference>
<dbReference type="PANTHER" id="PTHR47313:SF1">
    <property type="entry name" value="RIBOSOMAL RNA LARGE SUBUNIT METHYLTRANSFERASE K_L"/>
    <property type="match status" value="1"/>
</dbReference>
<dbReference type="CDD" id="cd11715">
    <property type="entry name" value="THUMP_AdoMetMT"/>
    <property type="match status" value="1"/>
</dbReference>
<dbReference type="AlphaFoldDB" id="A0A976QU58"/>
<feature type="compositionally biased region" description="Basic and acidic residues" evidence="2">
    <location>
        <begin position="420"/>
        <end position="436"/>
    </location>
</feature>
<sequence>MTVTPSNLKFNVILKCLRGIEHNLCNELQSFGIERNSLIRSKCKIKVLDCDLNHVYFLSHFSRLASNVYFEVGRIQLSDKRTVFKSCESIQWNSFLSPSNSYMVNCGSLEVNKYISSKRYACQLAKDGIKNYFISNLNLEAPKVELKNPEVKLELDIDEDCTATVMVDATGSPLSSRGYRYKPNIPDIDPTMACSILYDMGYTLFSDTVYSIQEYKDHCKEIDSGSYKDDEDNPGGKLGVNSVMDVTESQQIMDVNRPRIVDLFSGCGVFLIESALWAARIPPGYLKSKFALKKMPIHDNIAYKSLRTYTDGKKVKQGSKEWNQMSGRFIGIERDWEKIEASLKSSEKAGVLELMSFNQADYLKDGIRDARNISEGREWEYMVAQLPQMKDTSYNRCTNIDDGGTINTLDTIYQGCNSNGKDKGSKREVEKEDGTNKSRMKNKLSANRYLKLVKSLSRVKKRYFKEGAKGALMMPSFIDKVYVEDSFSSKLSPGKTYNKNGINNIAYYTG</sequence>
<gene>
    <name evidence="5" type="ORF">MACK_003056</name>
</gene>
<dbReference type="InterPro" id="IPR000241">
    <property type="entry name" value="RlmKL-like_Mtase"/>
</dbReference>
<name>A0A976QU58_THEOR</name>
<dbReference type="GO" id="GO:0070043">
    <property type="term" value="F:rRNA (guanine-N7-)-methyltransferase activity"/>
    <property type="evidence" value="ECO:0007669"/>
    <property type="project" value="TreeGrafter"/>
</dbReference>
<evidence type="ECO:0000259" key="3">
    <source>
        <dbReference type="Pfam" id="PF01170"/>
    </source>
</evidence>
<keyword evidence="1 5" id="KW-0489">Methyltransferase</keyword>
<evidence type="ECO:0000259" key="4">
    <source>
        <dbReference type="Pfam" id="PF02926"/>
    </source>
</evidence>
<evidence type="ECO:0000313" key="5">
    <source>
        <dbReference type="EMBL" id="UKK02955.2"/>
    </source>
</evidence>
<dbReference type="Proteomes" id="UP000244811">
    <property type="component" value="Chromosome 4"/>
</dbReference>
<organism evidence="5 6">
    <name type="scientific">Theileria orientalis</name>
    <dbReference type="NCBI Taxonomy" id="68886"/>
    <lineage>
        <taxon>Eukaryota</taxon>
        <taxon>Sar</taxon>
        <taxon>Alveolata</taxon>
        <taxon>Apicomplexa</taxon>
        <taxon>Aconoidasida</taxon>
        <taxon>Piroplasmida</taxon>
        <taxon>Theileriidae</taxon>
        <taxon>Theileria</taxon>
    </lineage>
</organism>
<evidence type="ECO:0000256" key="2">
    <source>
        <dbReference type="SAM" id="MobiDB-lite"/>
    </source>
</evidence>
<proteinExistence type="predicted"/>
<dbReference type="GO" id="GO:0008990">
    <property type="term" value="F:rRNA (guanine-N2-)-methyltransferase activity"/>
    <property type="evidence" value="ECO:0007669"/>
    <property type="project" value="TreeGrafter"/>
</dbReference>
<accession>A0A976QU58</accession>